<keyword evidence="7 9" id="KW-0472">Membrane</keyword>
<evidence type="ECO:0000256" key="7">
    <source>
        <dbReference type="ARBA" id="ARBA00023136"/>
    </source>
</evidence>
<protein>
    <submittedName>
        <fullName evidence="11">EmrB/QacA subfamily drug resistance transporter</fullName>
    </submittedName>
</protein>
<dbReference type="InterPro" id="IPR036259">
    <property type="entry name" value="MFS_trans_sf"/>
</dbReference>
<dbReference type="GO" id="GO:0005886">
    <property type="term" value="C:plasma membrane"/>
    <property type="evidence" value="ECO:0007669"/>
    <property type="project" value="UniProtKB-SubCell"/>
</dbReference>
<dbReference type="InterPro" id="IPR004638">
    <property type="entry name" value="EmrB-like"/>
</dbReference>
<dbReference type="PANTHER" id="PTHR42718">
    <property type="entry name" value="MAJOR FACILITATOR SUPERFAMILY MULTIDRUG TRANSPORTER MFSC"/>
    <property type="match status" value="1"/>
</dbReference>
<evidence type="ECO:0000259" key="10">
    <source>
        <dbReference type="PROSITE" id="PS50850"/>
    </source>
</evidence>
<evidence type="ECO:0000256" key="9">
    <source>
        <dbReference type="SAM" id="Phobius"/>
    </source>
</evidence>
<dbReference type="Pfam" id="PF07690">
    <property type="entry name" value="MFS_1"/>
    <property type="match status" value="1"/>
</dbReference>
<evidence type="ECO:0000256" key="5">
    <source>
        <dbReference type="ARBA" id="ARBA00022692"/>
    </source>
</evidence>
<evidence type="ECO:0000313" key="12">
    <source>
        <dbReference type="Proteomes" id="UP000245634"/>
    </source>
</evidence>
<evidence type="ECO:0000256" key="6">
    <source>
        <dbReference type="ARBA" id="ARBA00022989"/>
    </source>
</evidence>
<evidence type="ECO:0000256" key="1">
    <source>
        <dbReference type="ARBA" id="ARBA00004651"/>
    </source>
</evidence>
<dbReference type="PROSITE" id="PS50850">
    <property type="entry name" value="MFS"/>
    <property type="match status" value="1"/>
</dbReference>
<evidence type="ECO:0000256" key="3">
    <source>
        <dbReference type="ARBA" id="ARBA00022448"/>
    </source>
</evidence>
<comment type="subcellular location">
    <subcellularLocation>
        <location evidence="1">Cell membrane</location>
        <topology evidence="1">Multi-pass membrane protein</topology>
    </subcellularLocation>
</comment>
<dbReference type="Gene3D" id="1.20.1720.10">
    <property type="entry name" value="Multidrug resistance protein D"/>
    <property type="match status" value="1"/>
</dbReference>
<feature type="region of interest" description="Disordered" evidence="8">
    <location>
        <begin position="34"/>
        <end position="55"/>
    </location>
</feature>
<evidence type="ECO:0000313" key="11">
    <source>
        <dbReference type="EMBL" id="PWK15816.1"/>
    </source>
</evidence>
<dbReference type="GO" id="GO:0022857">
    <property type="term" value="F:transmembrane transporter activity"/>
    <property type="evidence" value="ECO:0007669"/>
    <property type="project" value="InterPro"/>
</dbReference>
<feature type="transmembrane region" description="Helical" evidence="9">
    <location>
        <begin position="133"/>
        <end position="159"/>
    </location>
</feature>
<evidence type="ECO:0000256" key="8">
    <source>
        <dbReference type="SAM" id="MobiDB-lite"/>
    </source>
</evidence>
<comment type="similarity">
    <text evidence="2">Belongs to the major facilitator superfamily. EmrB family.</text>
</comment>
<organism evidence="11 12">
    <name type="scientific">Tumebacillus permanentifrigoris</name>
    <dbReference type="NCBI Taxonomy" id="378543"/>
    <lineage>
        <taxon>Bacteria</taxon>
        <taxon>Bacillati</taxon>
        <taxon>Bacillota</taxon>
        <taxon>Bacilli</taxon>
        <taxon>Bacillales</taxon>
        <taxon>Alicyclobacillaceae</taxon>
        <taxon>Tumebacillus</taxon>
    </lineage>
</organism>
<feature type="transmembrane region" description="Helical" evidence="9">
    <location>
        <begin position="385"/>
        <end position="402"/>
    </location>
</feature>
<comment type="caution">
    <text evidence="11">The sequence shown here is derived from an EMBL/GenBank/DDBJ whole genome shotgun (WGS) entry which is preliminary data.</text>
</comment>
<feature type="transmembrane region" description="Helical" evidence="9">
    <location>
        <begin position="538"/>
        <end position="556"/>
    </location>
</feature>
<dbReference type="AlphaFoldDB" id="A0A316DDP5"/>
<feature type="transmembrane region" description="Helical" evidence="9">
    <location>
        <begin position="357"/>
        <end position="378"/>
    </location>
</feature>
<proteinExistence type="inferred from homology"/>
<gene>
    <name evidence="11" type="ORF">C7459_10256</name>
</gene>
<reference evidence="11 12" key="1">
    <citation type="submission" date="2018-05" db="EMBL/GenBank/DDBJ databases">
        <title>Genomic Encyclopedia of Type Strains, Phase IV (KMG-IV): sequencing the most valuable type-strain genomes for metagenomic binning, comparative biology and taxonomic classification.</title>
        <authorList>
            <person name="Goeker M."/>
        </authorList>
    </citation>
    <scope>NUCLEOTIDE SEQUENCE [LARGE SCALE GENOMIC DNA]</scope>
    <source>
        <strain evidence="11 12">DSM 18773</strain>
    </source>
</reference>
<dbReference type="SUPFAM" id="SSF103473">
    <property type="entry name" value="MFS general substrate transporter"/>
    <property type="match status" value="1"/>
</dbReference>
<dbReference type="InterPro" id="IPR011701">
    <property type="entry name" value="MFS"/>
</dbReference>
<feature type="transmembrane region" description="Helical" evidence="9">
    <location>
        <begin position="414"/>
        <end position="436"/>
    </location>
</feature>
<feature type="transmembrane region" description="Helical" evidence="9">
    <location>
        <begin position="457"/>
        <end position="476"/>
    </location>
</feature>
<feature type="transmembrane region" description="Helical" evidence="9">
    <location>
        <begin position="105"/>
        <end position="124"/>
    </location>
</feature>
<feature type="transmembrane region" description="Helical" evidence="9">
    <location>
        <begin position="252"/>
        <end position="272"/>
    </location>
</feature>
<keyword evidence="12" id="KW-1185">Reference proteome</keyword>
<feature type="transmembrane region" description="Helical" evidence="9">
    <location>
        <begin position="315"/>
        <end position="345"/>
    </location>
</feature>
<dbReference type="OrthoDB" id="146256at2"/>
<sequence>MTAFLWGYGAFAVLLLLLVNGFLRRRASRMAQRTKLEPHAASPSGRPAATPASSGAPDLSNLKIGKLLAVVLLGGFVAVLNQSLLNIALPHMMNDLNVSATTINWLITGYMLMNGVTIPLSSFLTRRFGTRNLFIFAILLFTLGAIICAASPGFTLILVGRFVQAGGAGLIMPLMMNVVLTVFPPEKRGMAMGLAGVVVIFAPAIGPTLAGWVVQNYSWRLLFILVIPIGIIDLLIALTWMKDVTERVREKFDLWGFLFSTIGFGDLLFGFSKAGSAGWTSPQVLIPIVVGIIGLALFVWRELTTDEPMLDLRAFGYSVFTLAIIVSSLMYMAMIAAMVLLPIYLQNIRGFTPVESGLLLLPGALMMAVFSPIAGGLMNRIGARPLIVTGLVISVITTWQFTHLSADTSYGTILVLNSIRMIGMALMMMTTTTEGLNQLPERLGSHGTALSNTFQQVFASLGTALLVTIMTTHATYHAASLANEMTTTNPLLYQQLGRLGQGVAVSTGLSAQASNSLVSVLMNGLIVKESTIQGINDAFVVGTALTAAALLTSLFMRRSKAKVVSQPAEGYHEA</sequence>
<accession>A0A316DDP5</accession>
<dbReference type="EMBL" id="QGGL01000002">
    <property type="protein sequence ID" value="PWK15816.1"/>
    <property type="molecule type" value="Genomic_DNA"/>
</dbReference>
<feature type="transmembrane region" description="Helical" evidence="9">
    <location>
        <begin position="165"/>
        <end position="183"/>
    </location>
</feature>
<feature type="transmembrane region" description="Helical" evidence="9">
    <location>
        <begin position="190"/>
        <end position="213"/>
    </location>
</feature>
<dbReference type="RefSeq" id="WP_109686037.1">
    <property type="nucleotide sequence ID" value="NZ_QGGL01000002.1"/>
</dbReference>
<feature type="transmembrane region" description="Helical" evidence="9">
    <location>
        <begin position="284"/>
        <end position="303"/>
    </location>
</feature>
<feature type="transmembrane region" description="Helical" evidence="9">
    <location>
        <begin position="219"/>
        <end position="240"/>
    </location>
</feature>
<name>A0A316DDP5_9BACL</name>
<dbReference type="PRINTS" id="PR01036">
    <property type="entry name" value="TCRTETB"/>
</dbReference>
<dbReference type="PANTHER" id="PTHR42718:SF9">
    <property type="entry name" value="MAJOR FACILITATOR SUPERFAMILY MULTIDRUG TRANSPORTER MFSC"/>
    <property type="match status" value="1"/>
</dbReference>
<evidence type="ECO:0000256" key="4">
    <source>
        <dbReference type="ARBA" id="ARBA00022475"/>
    </source>
</evidence>
<dbReference type="CDD" id="cd17503">
    <property type="entry name" value="MFS_LmrB_MDR_like"/>
    <property type="match status" value="1"/>
</dbReference>
<dbReference type="Proteomes" id="UP000245634">
    <property type="component" value="Unassembled WGS sequence"/>
</dbReference>
<feature type="domain" description="Major facilitator superfamily (MFS) profile" evidence="10">
    <location>
        <begin position="67"/>
        <end position="561"/>
    </location>
</feature>
<keyword evidence="3" id="KW-0813">Transport</keyword>
<keyword evidence="6 9" id="KW-1133">Transmembrane helix</keyword>
<feature type="transmembrane region" description="Helical" evidence="9">
    <location>
        <begin position="6"/>
        <end position="23"/>
    </location>
</feature>
<dbReference type="InterPro" id="IPR020846">
    <property type="entry name" value="MFS_dom"/>
</dbReference>
<dbReference type="Gene3D" id="1.20.1250.20">
    <property type="entry name" value="MFS general substrate transporter like domains"/>
    <property type="match status" value="1"/>
</dbReference>
<evidence type="ECO:0000256" key="2">
    <source>
        <dbReference type="ARBA" id="ARBA00008537"/>
    </source>
</evidence>
<dbReference type="NCBIfam" id="TIGR00711">
    <property type="entry name" value="efflux_EmrB"/>
    <property type="match status" value="1"/>
</dbReference>
<keyword evidence="4" id="KW-1003">Cell membrane</keyword>
<keyword evidence="5 9" id="KW-0812">Transmembrane</keyword>
<feature type="transmembrane region" description="Helical" evidence="9">
    <location>
        <begin position="67"/>
        <end position="85"/>
    </location>
</feature>